<protein>
    <submittedName>
        <fullName evidence="3">Uncharacterized protein</fullName>
    </submittedName>
</protein>
<evidence type="ECO:0000256" key="1">
    <source>
        <dbReference type="SAM" id="Coils"/>
    </source>
</evidence>
<evidence type="ECO:0000313" key="3">
    <source>
        <dbReference type="EMBL" id="KAG2429414.1"/>
    </source>
</evidence>
<accession>A0A835SLW1</accession>
<reference evidence="3" key="1">
    <citation type="journal article" date="2020" name="bioRxiv">
        <title>Comparative genomics of Chlamydomonas.</title>
        <authorList>
            <person name="Craig R.J."/>
            <person name="Hasan A.R."/>
            <person name="Ness R.W."/>
            <person name="Keightley P.D."/>
        </authorList>
    </citation>
    <scope>NUCLEOTIDE SEQUENCE</scope>
    <source>
        <strain evidence="3">CCAP 11/173</strain>
    </source>
</reference>
<comment type="caution">
    <text evidence="3">The sequence shown here is derived from an EMBL/GenBank/DDBJ whole genome shotgun (WGS) entry which is preliminary data.</text>
</comment>
<feature type="compositionally biased region" description="Basic residues" evidence="2">
    <location>
        <begin position="33"/>
        <end position="43"/>
    </location>
</feature>
<feature type="coiled-coil region" evidence="1">
    <location>
        <begin position="72"/>
        <end position="102"/>
    </location>
</feature>
<sequence length="109" mass="12641">MPLKGPTPGLDVLDRVPEESPVLHAYQQPRGPPHQRFKHRFRSHGSGGSRNVQEEQLPVTALTLDRARQQHIEDLRKHIEDLRKHIEELRKENEELRKANGLKKLFCCA</sequence>
<dbReference type="EMBL" id="JAEHOD010000086">
    <property type="protein sequence ID" value="KAG2429414.1"/>
    <property type="molecule type" value="Genomic_DNA"/>
</dbReference>
<dbReference type="OrthoDB" id="530722at2759"/>
<keyword evidence="1" id="KW-0175">Coiled coil</keyword>
<feature type="region of interest" description="Disordered" evidence="2">
    <location>
        <begin position="25"/>
        <end position="57"/>
    </location>
</feature>
<evidence type="ECO:0000313" key="4">
    <source>
        <dbReference type="Proteomes" id="UP000613740"/>
    </source>
</evidence>
<gene>
    <name evidence="3" type="ORF">HYH02_014069</name>
</gene>
<evidence type="ECO:0000256" key="2">
    <source>
        <dbReference type="SAM" id="MobiDB-lite"/>
    </source>
</evidence>
<dbReference type="Proteomes" id="UP000613740">
    <property type="component" value="Unassembled WGS sequence"/>
</dbReference>
<organism evidence="3 4">
    <name type="scientific">Chlamydomonas schloesseri</name>
    <dbReference type="NCBI Taxonomy" id="2026947"/>
    <lineage>
        <taxon>Eukaryota</taxon>
        <taxon>Viridiplantae</taxon>
        <taxon>Chlorophyta</taxon>
        <taxon>core chlorophytes</taxon>
        <taxon>Chlorophyceae</taxon>
        <taxon>CS clade</taxon>
        <taxon>Chlamydomonadales</taxon>
        <taxon>Chlamydomonadaceae</taxon>
        <taxon>Chlamydomonas</taxon>
    </lineage>
</organism>
<name>A0A835SLW1_9CHLO</name>
<dbReference type="AlphaFoldDB" id="A0A835SLW1"/>
<keyword evidence="4" id="KW-1185">Reference proteome</keyword>
<proteinExistence type="predicted"/>